<dbReference type="GO" id="GO:0006412">
    <property type="term" value="P:translation"/>
    <property type="evidence" value="ECO:0007669"/>
    <property type="project" value="InterPro"/>
</dbReference>
<evidence type="ECO:0000256" key="1">
    <source>
        <dbReference type="ARBA" id="ARBA00008760"/>
    </source>
</evidence>
<dbReference type="InterPro" id="IPR034704">
    <property type="entry name" value="Ribosomal_bL28/bL31-like_sf"/>
</dbReference>
<dbReference type="NCBIfam" id="TIGR00009">
    <property type="entry name" value="L28"/>
    <property type="match status" value="1"/>
</dbReference>
<dbReference type="AlphaFoldDB" id="A0A8K0AI40"/>
<dbReference type="EMBL" id="VRVR01000045">
    <property type="protein sequence ID" value="KAF0852325.1"/>
    <property type="molecule type" value="Genomic_DNA"/>
</dbReference>
<evidence type="ECO:0000256" key="3">
    <source>
        <dbReference type="ARBA" id="ARBA00023274"/>
    </source>
</evidence>
<keyword evidence="2 6" id="KW-0689">Ribosomal protein</keyword>
<dbReference type="SUPFAM" id="SSF143800">
    <property type="entry name" value="L28p-like"/>
    <property type="match status" value="1"/>
</dbReference>
<accession>A0A8K0AI40</accession>
<dbReference type="Gene3D" id="2.30.170.40">
    <property type="entry name" value="Ribosomal protein L28/L24"/>
    <property type="match status" value="1"/>
</dbReference>
<proteinExistence type="inferred from homology"/>
<evidence type="ECO:0000256" key="4">
    <source>
        <dbReference type="ARBA" id="ARBA00035265"/>
    </source>
</evidence>
<comment type="caution">
    <text evidence="6">The sequence shown here is derived from an EMBL/GenBank/DDBJ whole genome shotgun (WGS) entry which is preliminary data.</text>
</comment>
<protein>
    <recommendedName>
        <fullName evidence="4">Large ribosomal subunit protein bL28c</fullName>
    </recommendedName>
    <alternativeName>
        <fullName evidence="5">Large ribosomal subunit protein bL28m</fullName>
    </alternativeName>
</protein>
<dbReference type="Pfam" id="PF00830">
    <property type="entry name" value="Ribosomal_L28"/>
    <property type="match status" value="1"/>
</dbReference>
<organism evidence="6 7">
    <name type="scientific">Andalucia godoyi</name>
    <name type="common">Flagellate</name>
    <dbReference type="NCBI Taxonomy" id="505711"/>
    <lineage>
        <taxon>Eukaryota</taxon>
        <taxon>Discoba</taxon>
        <taxon>Jakobida</taxon>
        <taxon>Andalucina</taxon>
        <taxon>Andaluciidae</taxon>
        <taxon>Andalucia</taxon>
    </lineage>
</organism>
<dbReference type="FunFam" id="2.30.170.40:FF:000003">
    <property type="entry name" value="54S ribosomal protein L24"/>
    <property type="match status" value="1"/>
</dbReference>
<gene>
    <name evidence="6" type="ORF">ANDGO_01858</name>
</gene>
<sequence>MSLSIAGEFARGVLHRAQRGLYAGRTILTGNNVSFSERKTRRLWKPNVQYKNMYSETLGQSIRMQVTAHALRCIDKAGGLDAYLLASRKSELNSVVGERLRKFVHIVQEASRNPEVEEEHVTKTMPPTA</sequence>
<dbReference type="InterPro" id="IPR026569">
    <property type="entry name" value="Ribosomal_bL28"/>
</dbReference>
<dbReference type="PANTHER" id="PTHR13528:SF2">
    <property type="entry name" value="LARGE RIBOSOMAL SUBUNIT PROTEIN BL28M"/>
    <property type="match status" value="1"/>
</dbReference>
<evidence type="ECO:0000313" key="7">
    <source>
        <dbReference type="Proteomes" id="UP000799049"/>
    </source>
</evidence>
<dbReference type="HAMAP" id="MF_00373">
    <property type="entry name" value="Ribosomal_bL28"/>
    <property type="match status" value="1"/>
</dbReference>
<evidence type="ECO:0000256" key="5">
    <source>
        <dbReference type="ARBA" id="ARBA00035269"/>
    </source>
</evidence>
<dbReference type="GO" id="GO:0003735">
    <property type="term" value="F:structural constituent of ribosome"/>
    <property type="evidence" value="ECO:0007669"/>
    <property type="project" value="InterPro"/>
</dbReference>
<dbReference type="InterPro" id="IPR037147">
    <property type="entry name" value="Ribosomal_bL28_sf"/>
</dbReference>
<dbReference type="InterPro" id="IPR001383">
    <property type="entry name" value="Ribosomal_bL28_bact-type"/>
</dbReference>
<evidence type="ECO:0000313" key="6">
    <source>
        <dbReference type="EMBL" id="KAF0852325.1"/>
    </source>
</evidence>
<dbReference type="Proteomes" id="UP000799049">
    <property type="component" value="Unassembled WGS sequence"/>
</dbReference>
<name>A0A8K0AI40_ANDGO</name>
<dbReference type="PANTHER" id="PTHR13528">
    <property type="entry name" value="39S RIBOSOMAL PROTEIN L28, MITOCHONDRIAL"/>
    <property type="match status" value="1"/>
</dbReference>
<keyword evidence="7" id="KW-1185">Reference proteome</keyword>
<comment type="similarity">
    <text evidence="1">Belongs to the bacterial ribosomal protein bL28 family.</text>
</comment>
<evidence type="ECO:0000256" key="2">
    <source>
        <dbReference type="ARBA" id="ARBA00022980"/>
    </source>
</evidence>
<dbReference type="GO" id="GO:0005762">
    <property type="term" value="C:mitochondrial large ribosomal subunit"/>
    <property type="evidence" value="ECO:0007669"/>
    <property type="project" value="TreeGrafter"/>
</dbReference>
<keyword evidence="3" id="KW-0687">Ribonucleoprotein</keyword>
<dbReference type="OrthoDB" id="361870at2759"/>
<reference evidence="6" key="1">
    <citation type="submission" date="2019-09" db="EMBL/GenBank/DDBJ databases">
        <title>The Mitochondrial Proteome of the Jakobid, Andalucia godoyi, a Protist With the Most Gene-Rich and Bacteria-Like Mitochondrial Genome.</title>
        <authorList>
            <person name="Gray M.W."/>
            <person name="Burger G."/>
            <person name="Derelle R."/>
            <person name="Klimes V."/>
            <person name="Leger M."/>
            <person name="Sarrasin M."/>
            <person name="Vlcek C."/>
            <person name="Roger A.J."/>
            <person name="Elias M."/>
            <person name="Lang B.F."/>
        </authorList>
    </citation>
    <scope>NUCLEOTIDE SEQUENCE</scope>
    <source>
        <strain evidence="6">And28</strain>
    </source>
</reference>